<accession>L7VWX7</accession>
<dbReference type="Gene3D" id="1.10.510.10">
    <property type="entry name" value="Transferase(Phosphotransferase) domain 1"/>
    <property type="match status" value="1"/>
</dbReference>
<feature type="binding site" evidence="1">
    <location>
        <position position="221"/>
    </location>
    <ligand>
        <name>ATP</name>
        <dbReference type="ChEBI" id="CHEBI:30616"/>
    </ligand>
</feature>
<dbReference type="GO" id="GO:0004674">
    <property type="term" value="F:protein serine/threonine kinase activity"/>
    <property type="evidence" value="ECO:0007669"/>
    <property type="project" value="TreeGrafter"/>
</dbReference>
<evidence type="ECO:0000256" key="1">
    <source>
        <dbReference type="PROSITE-ProRule" id="PRU10141"/>
    </source>
</evidence>
<dbReference type="InterPro" id="IPR000719">
    <property type="entry name" value="Prot_kinase_dom"/>
</dbReference>
<feature type="domain" description="Protein kinase" evidence="2">
    <location>
        <begin position="194"/>
        <end position="474"/>
    </location>
</feature>
<dbReference type="PROSITE" id="PS50011">
    <property type="entry name" value="PROTEIN_KINASE_DOM"/>
    <property type="match status" value="1"/>
</dbReference>
<organism evidence="3">
    <name type="scientific">uncultured bacterium A1Q1_fos_2140</name>
    <dbReference type="NCBI Taxonomy" id="1256565"/>
    <lineage>
        <taxon>Bacteria</taxon>
        <taxon>environmental samples</taxon>
    </lineage>
</organism>
<dbReference type="InterPro" id="IPR051681">
    <property type="entry name" value="Ser/Thr_Kinases-Pseudokinases"/>
</dbReference>
<name>L7VWX7_9BACT</name>
<sequence>MHSKNNADQELTAHLNVSPARMQMEYIQHLVRQGASLKDCRNRNNDTALHQLVRHYRSVVLDSGLSESVAAQFGKAIQYLQEQGVDVHAKNSFQYSALQILLNTAVNGISAVIIELTLIFIKNASVNLAETNDQGLNLFEIITSHAGSPTWLIEKLQQLPSAYRLEETAKIGRSYAIEADDCLDLEAFMQAAEYDKQRLLGKGRGGTVYYTRLHGQDVALKTTSLVNNNSSFTKSIQRSCKEIAFLQALTKAQVPNIIGFKGYCIHHWHIHLFMEYAEFGSLKAYYEKYPRPDWGRFSDRSLPFQLAQDILTGVYWVHKFNIILCDLKPENIVLTRDPASPNEICAKLIDFELSQKTGLSLNCWAGTYWFIAPDALCDGNSKKSDIYSYGRVLLSIAQWKPHPDFVGKSLADYKKNGKLQWERFGEDLVNGRLQPDIPLDTPPEIAMIIRETSASNPKDRPSAPALKSRLNAFFWQSKEKKEAEDADLLSWCSLQ</sequence>
<dbReference type="InterPro" id="IPR017441">
    <property type="entry name" value="Protein_kinase_ATP_BS"/>
</dbReference>
<dbReference type="SUPFAM" id="SSF56112">
    <property type="entry name" value="Protein kinase-like (PK-like)"/>
    <property type="match status" value="1"/>
</dbReference>
<dbReference type="PANTHER" id="PTHR44329">
    <property type="entry name" value="SERINE/THREONINE-PROTEIN KINASE TNNI3K-RELATED"/>
    <property type="match status" value="1"/>
</dbReference>
<dbReference type="AlphaFoldDB" id="L7VWX7"/>
<dbReference type="Gene3D" id="3.30.200.20">
    <property type="entry name" value="Phosphorylase Kinase, domain 1"/>
    <property type="match status" value="1"/>
</dbReference>
<proteinExistence type="predicted"/>
<dbReference type="Gene3D" id="1.25.40.20">
    <property type="entry name" value="Ankyrin repeat-containing domain"/>
    <property type="match status" value="1"/>
</dbReference>
<dbReference type="EMBL" id="JX649885">
    <property type="protein sequence ID" value="AGC71861.1"/>
    <property type="molecule type" value="Genomic_DNA"/>
</dbReference>
<keyword evidence="1" id="KW-0547">Nucleotide-binding</keyword>
<reference evidence="3" key="1">
    <citation type="submission" date="2012-09" db="EMBL/GenBank/DDBJ databases">
        <title>Metagenomic Characterization of a Microbial Community in Wastewater Detects High Levels of Antibiotic Resistance.</title>
        <authorList>
            <person name="Abrams M."/>
            <person name="Caldwell A."/>
            <person name="Vandaei E."/>
            <person name="Lee W."/>
            <person name="Perrott J."/>
            <person name="Khan S.Y."/>
            <person name="Ta J."/>
            <person name="Romero D."/>
            <person name="Nguyen V."/>
            <person name="Pourmand N."/>
            <person name="Ouverney C.C."/>
        </authorList>
    </citation>
    <scope>NUCLEOTIDE SEQUENCE</scope>
</reference>
<keyword evidence="1" id="KW-0067">ATP-binding</keyword>
<dbReference type="SUPFAM" id="SSF48403">
    <property type="entry name" value="Ankyrin repeat"/>
    <property type="match status" value="1"/>
</dbReference>
<dbReference type="Pfam" id="PF00069">
    <property type="entry name" value="Pkinase"/>
    <property type="match status" value="1"/>
</dbReference>
<dbReference type="InterPro" id="IPR011009">
    <property type="entry name" value="Kinase-like_dom_sf"/>
</dbReference>
<dbReference type="PROSITE" id="PS00107">
    <property type="entry name" value="PROTEIN_KINASE_ATP"/>
    <property type="match status" value="1"/>
</dbReference>
<protein>
    <recommendedName>
        <fullName evidence="2">Protein kinase domain-containing protein</fullName>
    </recommendedName>
</protein>
<dbReference type="InterPro" id="IPR036770">
    <property type="entry name" value="Ankyrin_rpt-contain_sf"/>
</dbReference>
<dbReference type="SMART" id="SM00220">
    <property type="entry name" value="S_TKc"/>
    <property type="match status" value="1"/>
</dbReference>
<evidence type="ECO:0000313" key="3">
    <source>
        <dbReference type="EMBL" id="AGC71861.1"/>
    </source>
</evidence>
<dbReference type="GO" id="GO:0005524">
    <property type="term" value="F:ATP binding"/>
    <property type="evidence" value="ECO:0007669"/>
    <property type="project" value="UniProtKB-UniRule"/>
</dbReference>
<evidence type="ECO:0000259" key="2">
    <source>
        <dbReference type="PROSITE" id="PS50011"/>
    </source>
</evidence>